<name>A0A8S5PFE7_9CAUD</name>
<evidence type="ECO:0000313" key="1">
    <source>
        <dbReference type="EMBL" id="DAE05798.1"/>
    </source>
</evidence>
<protein>
    <submittedName>
        <fullName evidence="1">Uncharacterized protein</fullName>
    </submittedName>
</protein>
<sequence>MQVAFWEENQLTPGAEALKATQVTQASLMGASVHYAGAEQAAQARWEASQVLCFESRLTLGLAGIHLAQPEVIG</sequence>
<proteinExistence type="predicted"/>
<organism evidence="1">
    <name type="scientific">Siphoviridae sp. ctrEg9</name>
    <dbReference type="NCBI Taxonomy" id="2825688"/>
    <lineage>
        <taxon>Viruses</taxon>
        <taxon>Duplodnaviria</taxon>
        <taxon>Heunggongvirae</taxon>
        <taxon>Uroviricota</taxon>
        <taxon>Caudoviricetes</taxon>
    </lineage>
</organism>
<accession>A0A8S5PFE7</accession>
<dbReference type="EMBL" id="BK015417">
    <property type="protein sequence ID" value="DAE05798.1"/>
    <property type="molecule type" value="Genomic_DNA"/>
</dbReference>
<reference evidence="1" key="1">
    <citation type="journal article" date="2021" name="Proc. Natl. Acad. Sci. U.S.A.">
        <title>A Catalog of Tens of Thousands of Viruses from Human Metagenomes Reveals Hidden Associations with Chronic Diseases.</title>
        <authorList>
            <person name="Tisza M.J."/>
            <person name="Buck C.B."/>
        </authorList>
    </citation>
    <scope>NUCLEOTIDE SEQUENCE</scope>
    <source>
        <strain evidence="1">CtrEg9</strain>
    </source>
</reference>